<feature type="region of interest" description="Disordered" evidence="7">
    <location>
        <begin position="242"/>
        <end position="267"/>
    </location>
</feature>
<evidence type="ECO:0000256" key="6">
    <source>
        <dbReference type="ARBA" id="ARBA00023136"/>
    </source>
</evidence>
<keyword evidence="6 8" id="KW-0472">Membrane</keyword>
<keyword evidence="3 8" id="KW-0812">Transmembrane</keyword>
<protein>
    <recommendedName>
        <fullName evidence="11">N-acetylgalactosaminide beta-1,3-galactosyltransferase</fullName>
    </recommendedName>
</protein>
<keyword evidence="4" id="KW-0735">Signal-anchor</keyword>
<evidence type="ECO:0000256" key="2">
    <source>
        <dbReference type="ARBA" id="ARBA00006462"/>
    </source>
</evidence>
<organism evidence="9 10">
    <name type="scientific">Nannochloropsis gaditana</name>
    <dbReference type="NCBI Taxonomy" id="72520"/>
    <lineage>
        <taxon>Eukaryota</taxon>
        <taxon>Sar</taxon>
        <taxon>Stramenopiles</taxon>
        <taxon>Ochrophyta</taxon>
        <taxon>Eustigmatophyceae</taxon>
        <taxon>Eustigmatales</taxon>
        <taxon>Monodopsidaceae</taxon>
        <taxon>Nannochloropsis</taxon>
    </lineage>
</organism>
<name>W7T0U7_9STRA</name>
<evidence type="ECO:0000256" key="7">
    <source>
        <dbReference type="SAM" id="MobiDB-lite"/>
    </source>
</evidence>
<dbReference type="Gene3D" id="3.90.550.50">
    <property type="match status" value="1"/>
</dbReference>
<evidence type="ECO:0000256" key="3">
    <source>
        <dbReference type="ARBA" id="ARBA00022692"/>
    </source>
</evidence>
<feature type="region of interest" description="Disordered" evidence="7">
    <location>
        <begin position="170"/>
        <end position="195"/>
    </location>
</feature>
<evidence type="ECO:0000256" key="4">
    <source>
        <dbReference type="ARBA" id="ARBA00022968"/>
    </source>
</evidence>
<dbReference type="PANTHER" id="PTHR23033:SF14">
    <property type="entry name" value="GLYCOPROTEIN-N-ACETYLGALACTOSAMINE 3-BETA-GALACTOSYLTRANSFERASE 1-RELATED"/>
    <property type="match status" value="1"/>
</dbReference>
<gene>
    <name evidence="9" type="ORF">Naga_100826g2</name>
</gene>
<feature type="transmembrane region" description="Helical" evidence="8">
    <location>
        <begin position="68"/>
        <end position="88"/>
    </location>
</feature>
<reference evidence="9 10" key="1">
    <citation type="journal article" date="2014" name="Mol. Plant">
        <title>Chromosome Scale Genome Assembly and Transcriptome Profiling of Nannochloropsis gaditana in Nitrogen Depletion.</title>
        <authorList>
            <person name="Corteggiani Carpinelli E."/>
            <person name="Telatin A."/>
            <person name="Vitulo N."/>
            <person name="Forcato C."/>
            <person name="D'Angelo M."/>
            <person name="Schiavon R."/>
            <person name="Vezzi A."/>
            <person name="Giacometti G.M."/>
            <person name="Morosinotto T."/>
            <person name="Valle G."/>
        </authorList>
    </citation>
    <scope>NUCLEOTIDE SEQUENCE [LARGE SCALE GENOMIC DNA]</scope>
    <source>
        <strain evidence="9 10">B-31</strain>
    </source>
</reference>
<dbReference type="InterPro" id="IPR026050">
    <property type="entry name" value="C1GALT1/C1GALT1_chp1"/>
</dbReference>
<comment type="caution">
    <text evidence="9">The sequence shown here is derived from an EMBL/GenBank/DDBJ whole genome shotgun (WGS) entry which is preliminary data.</text>
</comment>
<evidence type="ECO:0000256" key="5">
    <source>
        <dbReference type="ARBA" id="ARBA00022989"/>
    </source>
</evidence>
<dbReference type="Proteomes" id="UP000019335">
    <property type="component" value="Unassembled WGS sequence"/>
</dbReference>
<feature type="compositionally biased region" description="Basic and acidic residues" evidence="7">
    <location>
        <begin position="171"/>
        <end position="180"/>
    </location>
</feature>
<evidence type="ECO:0000256" key="8">
    <source>
        <dbReference type="SAM" id="Phobius"/>
    </source>
</evidence>
<evidence type="ECO:0000313" key="9">
    <source>
        <dbReference type="EMBL" id="EWM20705.1"/>
    </source>
</evidence>
<evidence type="ECO:0000256" key="1">
    <source>
        <dbReference type="ARBA" id="ARBA00004606"/>
    </source>
</evidence>
<comment type="similarity">
    <text evidence="2">Belongs to the glycosyltransferase 31 family. Beta3-Gal-T subfamily.</text>
</comment>
<sequence>MHRRAEAHCEEDEGLVLRICSFHGFECMMSRCQSNSASITGGMRSSFAARRRDALGYRVPGTTLRLPYSWTLAMFVGVVCMLAVVIFAGRSLTVVGGIDNEREDAGLYPVLSWTGHGKDKKALKASDEQVLRQELQELEARMDELERARRSMPRPPLTTTHHVLEAMEGQHAVEKARTDSKPVPGDADDHEQKSAQHKINPAVLGTDKAAAHGALAASTQTLGPGHSPEAKEGEHLPPRQDLEKADSHATNNPPATESAAAYDSDTSPVPLVDPTVLGRDPPALDHADMPGLCAHKSDGDEDVLRRIDVWPSAEKGKPRILCFSYTLSTAHAGPVQNLRRTWAQRCDGYVAFSNQTDPLIPSVDLKHKGPEAYANMWQKLRAAWIYLHKHHLQDYDYFLAGGDDIFVVVENLRRYLLSPEILAATKEGTEPIFLGRPFRPPGSDIAFNSGGAGFVLNAPALDVLGKELLGHGKKKRLCRPNQVGFWEDVNVAFCLHEGGVHVYNGTQDAHGRERFLPFKPGHHLRYRVPPKPDWYAVYTKEWGLKTGLDCCSTEAITFHYVKGDDMKRYHAIVHGMCPNIKASEGEVAQRAVDARR</sequence>
<dbReference type="GO" id="GO:0016020">
    <property type="term" value="C:membrane"/>
    <property type="evidence" value="ECO:0007669"/>
    <property type="project" value="UniProtKB-SubCell"/>
</dbReference>
<keyword evidence="5 8" id="KW-1133">Transmembrane helix</keyword>
<evidence type="ECO:0000313" key="10">
    <source>
        <dbReference type="Proteomes" id="UP000019335"/>
    </source>
</evidence>
<comment type="subcellular location">
    <subcellularLocation>
        <location evidence="1">Membrane</location>
        <topology evidence="1">Single-pass type II membrane protein</topology>
    </subcellularLocation>
</comment>
<proteinExistence type="inferred from homology"/>
<evidence type="ECO:0008006" key="11">
    <source>
        <dbReference type="Google" id="ProtNLM"/>
    </source>
</evidence>
<dbReference type="EMBL" id="AZIL01002865">
    <property type="protein sequence ID" value="EWM20705.1"/>
    <property type="molecule type" value="Genomic_DNA"/>
</dbReference>
<dbReference type="AlphaFoldDB" id="W7T0U7"/>
<keyword evidence="10" id="KW-1185">Reference proteome</keyword>
<dbReference type="PANTHER" id="PTHR23033">
    <property type="entry name" value="BETA1,3-GALACTOSYLTRANSFERASE"/>
    <property type="match status" value="1"/>
</dbReference>
<dbReference type="GO" id="GO:0016263">
    <property type="term" value="F:glycoprotein-N-acetylgalactosamine 3-beta-galactosyltransferase activity"/>
    <property type="evidence" value="ECO:0007669"/>
    <property type="project" value="TreeGrafter"/>
</dbReference>
<dbReference type="OrthoDB" id="414175at2759"/>
<accession>W7T0U7</accession>